<dbReference type="GO" id="GO:0006654">
    <property type="term" value="P:phosphatidic acid biosynthetic process"/>
    <property type="evidence" value="ECO:0007669"/>
    <property type="project" value="TreeGrafter"/>
</dbReference>
<accession>A0A1C4XTN1</accession>
<organism evidence="5 6">
    <name type="scientific">Micromonospora coriariae</name>
    <dbReference type="NCBI Taxonomy" id="285665"/>
    <lineage>
        <taxon>Bacteria</taxon>
        <taxon>Bacillati</taxon>
        <taxon>Actinomycetota</taxon>
        <taxon>Actinomycetes</taxon>
        <taxon>Micromonosporales</taxon>
        <taxon>Micromonosporaceae</taxon>
        <taxon>Micromonospora</taxon>
    </lineage>
</organism>
<evidence type="ECO:0000313" key="6">
    <source>
        <dbReference type="Proteomes" id="UP000198243"/>
    </source>
</evidence>
<dbReference type="GO" id="GO:0005886">
    <property type="term" value="C:plasma membrane"/>
    <property type="evidence" value="ECO:0007669"/>
    <property type="project" value="TreeGrafter"/>
</dbReference>
<feature type="region of interest" description="Disordered" evidence="3">
    <location>
        <begin position="1"/>
        <end position="27"/>
    </location>
</feature>
<proteinExistence type="predicted"/>
<evidence type="ECO:0000256" key="1">
    <source>
        <dbReference type="ARBA" id="ARBA00022679"/>
    </source>
</evidence>
<dbReference type="SUPFAM" id="SSF69593">
    <property type="entry name" value="Glycerol-3-phosphate (1)-acyltransferase"/>
    <property type="match status" value="1"/>
</dbReference>
<dbReference type="GO" id="GO:0003841">
    <property type="term" value="F:1-acylglycerol-3-phosphate O-acyltransferase activity"/>
    <property type="evidence" value="ECO:0007669"/>
    <property type="project" value="TreeGrafter"/>
</dbReference>
<feature type="compositionally biased region" description="Low complexity" evidence="3">
    <location>
        <begin position="13"/>
        <end position="23"/>
    </location>
</feature>
<keyword evidence="1 5" id="KW-0808">Transferase</keyword>
<dbReference type="Pfam" id="PF01553">
    <property type="entry name" value="Acyltransferase"/>
    <property type="match status" value="1"/>
</dbReference>
<feature type="compositionally biased region" description="Basic and acidic residues" evidence="3">
    <location>
        <begin position="262"/>
        <end position="280"/>
    </location>
</feature>
<dbReference type="SMART" id="SM00563">
    <property type="entry name" value="PlsC"/>
    <property type="match status" value="1"/>
</dbReference>
<keyword evidence="2 5" id="KW-0012">Acyltransferase</keyword>
<feature type="region of interest" description="Disordered" evidence="3">
    <location>
        <begin position="259"/>
        <end position="287"/>
    </location>
</feature>
<dbReference type="PANTHER" id="PTHR10434">
    <property type="entry name" value="1-ACYL-SN-GLYCEROL-3-PHOSPHATE ACYLTRANSFERASE"/>
    <property type="match status" value="1"/>
</dbReference>
<keyword evidence="6" id="KW-1185">Reference proteome</keyword>
<name>A0A1C4XTN1_9ACTN</name>
<reference evidence="6" key="1">
    <citation type="submission" date="2016-06" db="EMBL/GenBank/DDBJ databases">
        <authorList>
            <person name="Varghese N."/>
            <person name="Submissions Spin"/>
        </authorList>
    </citation>
    <scope>NUCLEOTIDE SEQUENCE [LARGE SCALE GENOMIC DNA]</scope>
    <source>
        <strain evidence="6">DSM 44875</strain>
    </source>
</reference>
<dbReference type="PANTHER" id="PTHR10434:SF11">
    <property type="entry name" value="1-ACYL-SN-GLYCEROL-3-PHOSPHATE ACYLTRANSFERASE"/>
    <property type="match status" value="1"/>
</dbReference>
<dbReference type="EMBL" id="LT607412">
    <property type="protein sequence ID" value="SCF11820.1"/>
    <property type="molecule type" value="Genomic_DNA"/>
</dbReference>
<protein>
    <submittedName>
        <fullName evidence="5">1-acyl-sn-glycerol-3-phosphate acyltransferases</fullName>
    </submittedName>
</protein>
<feature type="domain" description="Phospholipid/glycerol acyltransferase" evidence="4">
    <location>
        <begin position="76"/>
        <end position="194"/>
    </location>
</feature>
<dbReference type="Proteomes" id="UP000198243">
    <property type="component" value="Chromosome I"/>
</dbReference>
<evidence type="ECO:0000256" key="2">
    <source>
        <dbReference type="ARBA" id="ARBA00023315"/>
    </source>
</evidence>
<evidence type="ECO:0000259" key="4">
    <source>
        <dbReference type="SMART" id="SM00563"/>
    </source>
</evidence>
<dbReference type="CDD" id="cd07989">
    <property type="entry name" value="LPLAT_AGPAT-like"/>
    <property type="match status" value="1"/>
</dbReference>
<gene>
    <name evidence="5" type="ORF">GA0070607_5744</name>
</gene>
<evidence type="ECO:0000313" key="5">
    <source>
        <dbReference type="EMBL" id="SCF11820.1"/>
    </source>
</evidence>
<dbReference type="AlphaFoldDB" id="A0A1C4XTN1"/>
<evidence type="ECO:0000256" key="3">
    <source>
        <dbReference type="SAM" id="MobiDB-lite"/>
    </source>
</evidence>
<dbReference type="InterPro" id="IPR002123">
    <property type="entry name" value="Plipid/glycerol_acylTrfase"/>
</dbReference>
<sequence>MTLITRAVGSGGNRPTRPRGTPRACDDGALMDTAHSPWQPPLIWRAAQLLARALVGLLARLEVTGDVPAYLRRGPLVLAANHISPFDPVVMAAACQTRGIAPRIMATAGLFRAPVFGAAMRRAGHIRVDRGTNAVHRALDAAATAVAGGSVILIYPEGRIGLDPGMWPERGKTGAARLALACAAPVIPVAQWGAHEVLPYRAPRGMLRGVARALWRRPVIRVHFGTPVDLGEVSAASPGVARRATDRIIDALTDTLVPLRPAEPDRPRHVDPGRPSDPSRAHRRRRE</sequence>